<dbReference type="InterPro" id="IPR012337">
    <property type="entry name" value="RNaseH-like_sf"/>
</dbReference>
<accession>A0A133UMG3</accession>
<proteinExistence type="predicted"/>
<evidence type="ECO:0000313" key="4">
    <source>
        <dbReference type="Proteomes" id="UP000070284"/>
    </source>
</evidence>
<sequence>MFLKISEKKYKDKVYKYASIVESVRKGGKSTHRVVQNIGRVESEEDLERAKKIEEAYKKGEKVVKLGDLSIPQTREYGLLWAADELWKKHGVHDALRDALGERKTEFDVERIIFLLTVNRLYNPGSDLSALEWIEEMAFPQEDVEKQWVYRSLDKLIEEKDSIEENLLENLKESLDLSLDMVFYDLTSTFFEGEGPELADFGYSRDHRGDKEQIVLGVVMADGIPVAHKVWSGNTADVSTLKTTVDDLKERFGIENVVFVADRGVISSDNLEDLEEMGYDYIFSTKRRRENLVENLLTEEVEGDGKVVTEEVHSENGKKYVVCLNRERREDQLDNLDNIRKKCEEKLEELKKKAEQGRIQPSKLEKKIENKLGKNKRLFNHNSEDGLSYSIDKERWDYERAIAGKFLLVTTTDLNSWDVMVAYKNLKDVERAFDELKNLLNLRPIFHRTDKRVKAHVFVCYLALLTKRLITEGSYSNKRLKELKSLKVHELNTDHETMWMRNETSHEQQEILESLDLQKPPKITPETPA</sequence>
<keyword evidence="4" id="KW-1185">Reference proteome</keyword>
<reference evidence="3 4" key="1">
    <citation type="journal article" date="2016" name="Sci. Rep.">
        <title>Metabolic traits of an uncultured archaeal lineage -MSBL1- from brine pools of the Red Sea.</title>
        <authorList>
            <person name="Mwirichia R."/>
            <person name="Alam I."/>
            <person name="Rashid M."/>
            <person name="Vinu M."/>
            <person name="Ba-Alawi W."/>
            <person name="Anthony Kamau A."/>
            <person name="Kamanda Ngugi D."/>
            <person name="Goker M."/>
            <person name="Klenk H.P."/>
            <person name="Bajic V."/>
            <person name="Stingl U."/>
        </authorList>
    </citation>
    <scope>NUCLEOTIDE SEQUENCE [LARGE SCALE GENOMIC DNA]</scope>
    <source>
        <strain evidence="3">SCGC-AAA259E19</strain>
    </source>
</reference>
<dbReference type="GO" id="GO:0004803">
    <property type="term" value="F:transposase activity"/>
    <property type="evidence" value="ECO:0007669"/>
    <property type="project" value="InterPro"/>
</dbReference>
<dbReference type="AlphaFoldDB" id="A0A133UMG3"/>
<dbReference type="SUPFAM" id="SSF53098">
    <property type="entry name" value="Ribonuclease H-like"/>
    <property type="match status" value="1"/>
</dbReference>
<dbReference type="Proteomes" id="UP000070284">
    <property type="component" value="Unassembled WGS sequence"/>
</dbReference>
<comment type="caution">
    <text evidence="3">The sequence shown here is derived from an EMBL/GenBank/DDBJ whole genome shotgun (WGS) entry which is preliminary data.</text>
</comment>
<dbReference type="GO" id="GO:0006313">
    <property type="term" value="P:DNA transposition"/>
    <property type="evidence" value="ECO:0007669"/>
    <property type="project" value="InterPro"/>
</dbReference>
<dbReference type="Pfam" id="PF01609">
    <property type="entry name" value="DDE_Tnp_1"/>
    <property type="match status" value="1"/>
</dbReference>
<evidence type="ECO:0000313" key="3">
    <source>
        <dbReference type="EMBL" id="KXA95357.1"/>
    </source>
</evidence>
<evidence type="ECO:0000256" key="1">
    <source>
        <dbReference type="SAM" id="Coils"/>
    </source>
</evidence>
<dbReference type="PANTHER" id="PTHR34614">
    <property type="match status" value="1"/>
</dbReference>
<dbReference type="InterPro" id="IPR002559">
    <property type="entry name" value="Transposase_11"/>
</dbReference>
<dbReference type="PANTHER" id="PTHR34614:SF2">
    <property type="entry name" value="TRANSPOSASE IS4-LIKE DOMAIN-CONTAINING PROTEIN"/>
    <property type="match status" value="1"/>
</dbReference>
<feature type="coiled-coil region" evidence="1">
    <location>
        <begin position="326"/>
        <end position="360"/>
    </location>
</feature>
<dbReference type="GO" id="GO:0003677">
    <property type="term" value="F:DNA binding"/>
    <property type="evidence" value="ECO:0007669"/>
    <property type="project" value="InterPro"/>
</dbReference>
<dbReference type="EMBL" id="LHXO01000017">
    <property type="protein sequence ID" value="KXA95357.1"/>
    <property type="molecule type" value="Genomic_DNA"/>
</dbReference>
<dbReference type="NCBIfam" id="NF033559">
    <property type="entry name" value="transpos_IS1634"/>
    <property type="match status" value="1"/>
</dbReference>
<evidence type="ECO:0000259" key="2">
    <source>
        <dbReference type="Pfam" id="PF01609"/>
    </source>
</evidence>
<protein>
    <recommendedName>
        <fullName evidence="2">Transposase IS4-like domain-containing protein</fullName>
    </recommendedName>
</protein>
<keyword evidence="1" id="KW-0175">Coiled coil</keyword>
<dbReference type="InterPro" id="IPR047654">
    <property type="entry name" value="IS1634_transpos"/>
</dbReference>
<feature type="domain" description="Transposase IS4-like" evidence="2">
    <location>
        <begin position="215"/>
        <end position="465"/>
    </location>
</feature>
<gene>
    <name evidence="3" type="ORF">AKJ65_01955</name>
</gene>
<name>A0A133UMG3_9EURY</name>
<organism evidence="3 4">
    <name type="scientific">candidate division MSBL1 archaeon SCGC-AAA259E19</name>
    <dbReference type="NCBI Taxonomy" id="1698264"/>
    <lineage>
        <taxon>Archaea</taxon>
        <taxon>Methanobacteriati</taxon>
        <taxon>Methanobacteriota</taxon>
        <taxon>candidate division MSBL1</taxon>
    </lineage>
</organism>